<evidence type="ECO:0000256" key="6">
    <source>
        <dbReference type="ARBA" id="ARBA00023163"/>
    </source>
</evidence>
<feature type="region of interest" description="Disordered" evidence="8">
    <location>
        <begin position="132"/>
        <end position="182"/>
    </location>
</feature>
<dbReference type="CDD" id="cd12148">
    <property type="entry name" value="fungal_TF_MHR"/>
    <property type="match status" value="1"/>
</dbReference>
<dbReference type="HOGENOM" id="CLU_004748_0_0_1"/>
<dbReference type="InParanoid" id="A8P0B5"/>
<dbReference type="SUPFAM" id="SSF57701">
    <property type="entry name" value="Zn2/Cys6 DNA-binding domain"/>
    <property type="match status" value="1"/>
</dbReference>
<dbReference type="InterPro" id="IPR051615">
    <property type="entry name" value="Transcr_Regulatory_Elem"/>
</dbReference>
<feature type="compositionally biased region" description="Basic and acidic residues" evidence="8">
    <location>
        <begin position="209"/>
        <end position="219"/>
    </location>
</feature>
<dbReference type="EMBL" id="AACS02000006">
    <property type="protein sequence ID" value="EAU83952.2"/>
    <property type="molecule type" value="Genomic_DNA"/>
</dbReference>
<feature type="region of interest" description="Disordered" evidence="8">
    <location>
        <begin position="203"/>
        <end position="261"/>
    </location>
</feature>
<dbReference type="PANTHER" id="PTHR31313:SF78">
    <property type="entry name" value="TRANSCRIPTION FACTOR DOMAIN-CONTAINING PROTEIN"/>
    <property type="match status" value="1"/>
</dbReference>
<dbReference type="STRING" id="240176.A8P0B5"/>
<evidence type="ECO:0000256" key="1">
    <source>
        <dbReference type="ARBA" id="ARBA00004123"/>
    </source>
</evidence>
<dbReference type="GO" id="GO:0000981">
    <property type="term" value="F:DNA-binding transcription factor activity, RNA polymerase II-specific"/>
    <property type="evidence" value="ECO:0007669"/>
    <property type="project" value="InterPro"/>
</dbReference>
<dbReference type="InterPro" id="IPR001138">
    <property type="entry name" value="Zn2Cys6_DnaBD"/>
</dbReference>
<comment type="subcellular location">
    <subcellularLocation>
        <location evidence="1">Nucleus</location>
    </subcellularLocation>
</comment>
<dbReference type="OMA" id="IVHKRTF"/>
<feature type="compositionally biased region" description="Low complexity" evidence="8">
    <location>
        <begin position="220"/>
        <end position="231"/>
    </location>
</feature>
<evidence type="ECO:0000256" key="8">
    <source>
        <dbReference type="SAM" id="MobiDB-lite"/>
    </source>
</evidence>
<dbReference type="AlphaFoldDB" id="A8P0B5"/>
<keyword evidence="3" id="KW-0862">Zinc</keyword>
<dbReference type="KEGG" id="cci:CC1G_09834"/>
<evidence type="ECO:0000256" key="3">
    <source>
        <dbReference type="ARBA" id="ARBA00022833"/>
    </source>
</evidence>
<dbReference type="GO" id="GO:0008270">
    <property type="term" value="F:zinc ion binding"/>
    <property type="evidence" value="ECO:0007669"/>
    <property type="project" value="InterPro"/>
</dbReference>
<evidence type="ECO:0000256" key="2">
    <source>
        <dbReference type="ARBA" id="ARBA00022723"/>
    </source>
</evidence>
<feature type="region of interest" description="Disordered" evidence="8">
    <location>
        <begin position="294"/>
        <end position="330"/>
    </location>
</feature>
<feature type="compositionally biased region" description="Polar residues" evidence="8">
    <location>
        <begin position="878"/>
        <end position="907"/>
    </location>
</feature>
<dbReference type="PANTHER" id="PTHR31313">
    <property type="entry name" value="TY1 ENHANCER ACTIVATOR"/>
    <property type="match status" value="1"/>
</dbReference>
<feature type="region of interest" description="Disordered" evidence="8">
    <location>
        <begin position="958"/>
        <end position="988"/>
    </location>
</feature>
<keyword evidence="11" id="KW-1185">Reference proteome</keyword>
<evidence type="ECO:0000256" key="4">
    <source>
        <dbReference type="ARBA" id="ARBA00023015"/>
    </source>
</evidence>
<dbReference type="Proteomes" id="UP000001861">
    <property type="component" value="Unassembled WGS sequence"/>
</dbReference>
<keyword evidence="2" id="KW-0479">Metal-binding</keyword>
<dbReference type="InterPro" id="IPR007219">
    <property type="entry name" value="XnlR_reg_dom"/>
</dbReference>
<dbReference type="eggNOG" id="ENOG502QV53">
    <property type="taxonomic scope" value="Eukaryota"/>
</dbReference>
<dbReference type="Pfam" id="PF04082">
    <property type="entry name" value="Fungal_trans"/>
    <property type="match status" value="1"/>
</dbReference>
<dbReference type="InterPro" id="IPR036864">
    <property type="entry name" value="Zn2-C6_fun-type_DNA-bd_sf"/>
</dbReference>
<dbReference type="OrthoDB" id="2123952at2759"/>
<dbReference type="Gene3D" id="4.10.240.10">
    <property type="entry name" value="Zn(2)-C6 fungal-type DNA-binding domain"/>
    <property type="match status" value="1"/>
</dbReference>
<feature type="compositionally biased region" description="Gly residues" evidence="8">
    <location>
        <begin position="20"/>
        <end position="34"/>
    </location>
</feature>
<evidence type="ECO:0000313" key="10">
    <source>
        <dbReference type="EMBL" id="EAU83952.2"/>
    </source>
</evidence>
<evidence type="ECO:0000256" key="5">
    <source>
        <dbReference type="ARBA" id="ARBA00023125"/>
    </source>
</evidence>
<dbReference type="VEuPathDB" id="FungiDB:CC1G_09834"/>
<name>A8P0B5_COPC7</name>
<dbReference type="RefSeq" id="XP_001837852.2">
    <property type="nucleotide sequence ID" value="XM_001837800.2"/>
</dbReference>
<sequence>MSYSDEYDNASDLAEIVGDPGHGVNFGDGAGSGQGNDKTVRRRSSKACDQCRKSKCKCERSGPNEPCKSCILLGTRPSRKRGPPKGYIDAIEARLHQTEALVGIMLATKDPRARSLLEDMAKDPLGREIINRVDNSPYGVKGRKRDGNPAGTKARPGGNSGSESATPDGTGKIDLTSTHPSNEWQDRVVAMLDSAAGVETVVSMDSENDSAKPTEEQKEASASASGSKVKSPLLRIDPNRPASTETQSSDDNQSPGRRQRRRIGEHEFSSNGLPYPSSANASAASLVLGPNSVRRRGRGYSHTYSSLSPVNPIVGDRRSSSVDSLSSDSEDELAGAVGQLSLNEDEQVRYHGKASGLHILNDKERVDGRNEGGIWRFPKARVWPLAAPNSSATLEEEALASYLPSEAVQERLLNLYFRFIHSAFPVIHKRAFFEAHRKGHQNSSITLSDSENSEGALSHRRRQRVPTLLLLTMFSLAARYDETTPLPPDPSLMWSAGDEYLDKAKLILDKVYSSSRPSTCQALLLMGYREVGIGAMAQAWTYIGMAIRMAQDLGMHRSADGWARVVLGGRLFNEWELQERKRIWYGCVIMDKYVSTYIGRPLMIFERDFDTPLPSEDDPEEMEDWPVRIPQENPNPIPCHRISCFNASSILSGILSTIVQAIYAVRPVSSRHAEALVLEGILDKWYLELPEHLRYDSTATNKQTPLPHILTLHMQYCIRPVYNAKQKGDGSEDPEALNIATKSYELCAGAANHITSIITAYAEKYPLNRCSVFLCYYLFTASIMHITTLTTHPSDPQAPLGLKKCMDALEMIETVWPSAARALELLRGAKVNLQGSEIVAQPQGSARPKRAAPQPLDDTAHLNGRYFNPPADDPPSTRPHSLGTNYIYPTTASFAPHTPSTNHQSHNPASVLSPLSAPSPTANYRWHSEDFHSHHSFNNNAPLSTSVLPQLYSTGFGDDRAHVPSSTRVQSHGDQNGQASSNRYPQYWNDYSTFPQLGQAYTGLSDQPNSTSHQPLSPHMYMQEHYNLYNTQPFPDR</sequence>
<keyword evidence="4" id="KW-0805">Transcription regulation</keyword>
<comment type="caution">
    <text evidence="10">The sequence shown here is derived from an EMBL/GenBank/DDBJ whole genome shotgun (WGS) entry which is preliminary data.</text>
</comment>
<gene>
    <name evidence="10" type="ORF">CC1G_09834</name>
</gene>
<feature type="compositionally biased region" description="Polar residues" evidence="8">
    <location>
        <begin position="241"/>
        <end position="256"/>
    </location>
</feature>
<dbReference type="GeneID" id="6014414"/>
<dbReference type="GO" id="GO:0006351">
    <property type="term" value="P:DNA-templated transcription"/>
    <property type="evidence" value="ECO:0007669"/>
    <property type="project" value="InterPro"/>
</dbReference>
<feature type="region of interest" description="Disordered" evidence="8">
    <location>
        <begin position="839"/>
        <end position="916"/>
    </location>
</feature>
<proteinExistence type="predicted"/>
<feature type="compositionally biased region" description="Polar residues" evidence="8">
    <location>
        <begin position="964"/>
        <end position="988"/>
    </location>
</feature>
<dbReference type="SMART" id="SM00906">
    <property type="entry name" value="Fungal_trans"/>
    <property type="match status" value="1"/>
</dbReference>
<evidence type="ECO:0000259" key="9">
    <source>
        <dbReference type="SMART" id="SM00906"/>
    </source>
</evidence>
<dbReference type="GO" id="GO:0005634">
    <property type="term" value="C:nucleus"/>
    <property type="evidence" value="ECO:0007669"/>
    <property type="project" value="UniProtKB-SubCell"/>
</dbReference>
<keyword evidence="6" id="KW-0804">Transcription</keyword>
<accession>A8P0B5</accession>
<organism evidence="10 11">
    <name type="scientific">Coprinopsis cinerea (strain Okayama-7 / 130 / ATCC MYA-4618 / FGSC 9003)</name>
    <name type="common">Inky cap fungus</name>
    <name type="synonym">Hormographiella aspergillata</name>
    <dbReference type="NCBI Taxonomy" id="240176"/>
    <lineage>
        <taxon>Eukaryota</taxon>
        <taxon>Fungi</taxon>
        <taxon>Dikarya</taxon>
        <taxon>Basidiomycota</taxon>
        <taxon>Agaricomycotina</taxon>
        <taxon>Agaricomycetes</taxon>
        <taxon>Agaricomycetidae</taxon>
        <taxon>Agaricales</taxon>
        <taxon>Agaricineae</taxon>
        <taxon>Psathyrellaceae</taxon>
        <taxon>Coprinopsis</taxon>
    </lineage>
</organism>
<dbReference type="CDD" id="cd00067">
    <property type="entry name" value="GAL4"/>
    <property type="match status" value="1"/>
</dbReference>
<protein>
    <recommendedName>
        <fullName evidence="9">Xylanolytic transcriptional activator regulatory domain-containing protein</fullName>
    </recommendedName>
</protein>
<dbReference type="GO" id="GO:0003677">
    <property type="term" value="F:DNA binding"/>
    <property type="evidence" value="ECO:0007669"/>
    <property type="project" value="UniProtKB-KW"/>
</dbReference>
<keyword evidence="5" id="KW-0238">DNA-binding</keyword>
<keyword evidence="7" id="KW-0539">Nucleus</keyword>
<evidence type="ECO:0000313" key="11">
    <source>
        <dbReference type="Proteomes" id="UP000001861"/>
    </source>
</evidence>
<feature type="domain" description="Xylanolytic transcriptional activator regulatory" evidence="9">
    <location>
        <begin position="539"/>
        <end position="620"/>
    </location>
</feature>
<evidence type="ECO:0000256" key="7">
    <source>
        <dbReference type="ARBA" id="ARBA00023242"/>
    </source>
</evidence>
<reference evidence="10 11" key="1">
    <citation type="journal article" date="2010" name="Proc. Natl. Acad. Sci. U.S.A.">
        <title>Insights into evolution of multicellular fungi from the assembled chromosomes of the mushroom Coprinopsis cinerea (Coprinus cinereus).</title>
        <authorList>
            <person name="Stajich J.E."/>
            <person name="Wilke S.K."/>
            <person name="Ahren D."/>
            <person name="Au C.H."/>
            <person name="Birren B.W."/>
            <person name="Borodovsky M."/>
            <person name="Burns C."/>
            <person name="Canback B."/>
            <person name="Casselton L.A."/>
            <person name="Cheng C.K."/>
            <person name="Deng J."/>
            <person name="Dietrich F.S."/>
            <person name="Fargo D.C."/>
            <person name="Farman M.L."/>
            <person name="Gathman A.C."/>
            <person name="Goldberg J."/>
            <person name="Guigo R."/>
            <person name="Hoegger P.J."/>
            <person name="Hooker J.B."/>
            <person name="Huggins A."/>
            <person name="James T.Y."/>
            <person name="Kamada T."/>
            <person name="Kilaru S."/>
            <person name="Kodira C."/>
            <person name="Kues U."/>
            <person name="Kupfer D."/>
            <person name="Kwan H.S."/>
            <person name="Lomsadze A."/>
            <person name="Li W."/>
            <person name="Lilly W.W."/>
            <person name="Ma L.J."/>
            <person name="Mackey A.J."/>
            <person name="Manning G."/>
            <person name="Martin F."/>
            <person name="Muraguchi H."/>
            <person name="Natvig D.O."/>
            <person name="Palmerini H."/>
            <person name="Ramesh M.A."/>
            <person name="Rehmeyer C.J."/>
            <person name="Roe B.A."/>
            <person name="Shenoy N."/>
            <person name="Stanke M."/>
            <person name="Ter-Hovhannisyan V."/>
            <person name="Tunlid A."/>
            <person name="Velagapudi R."/>
            <person name="Vision T.J."/>
            <person name="Zeng Q."/>
            <person name="Zolan M.E."/>
            <person name="Pukkila P.J."/>
        </authorList>
    </citation>
    <scope>NUCLEOTIDE SEQUENCE [LARGE SCALE GENOMIC DNA]</scope>
    <source>
        <strain evidence="11">Okayama-7 / 130 / ATCC MYA-4618 / FGSC 9003</strain>
    </source>
</reference>
<feature type="region of interest" description="Disordered" evidence="8">
    <location>
        <begin position="1"/>
        <end position="44"/>
    </location>
</feature>